<dbReference type="PROSITE" id="PS51352">
    <property type="entry name" value="THIOREDOXIN_2"/>
    <property type="match status" value="1"/>
</dbReference>
<dbReference type="Proteomes" id="UP001258315">
    <property type="component" value="Unassembled WGS sequence"/>
</dbReference>
<dbReference type="EMBL" id="JAVLVU010000001">
    <property type="protein sequence ID" value="MDT3401253.1"/>
    <property type="molecule type" value="Genomic_DNA"/>
</dbReference>
<dbReference type="GO" id="GO:0016853">
    <property type="term" value="F:isomerase activity"/>
    <property type="evidence" value="ECO:0007669"/>
    <property type="project" value="UniProtKB-KW"/>
</dbReference>
<organism evidence="4 5">
    <name type="scientific">Mucilaginibacter terrae</name>
    <dbReference type="NCBI Taxonomy" id="1955052"/>
    <lineage>
        <taxon>Bacteria</taxon>
        <taxon>Pseudomonadati</taxon>
        <taxon>Bacteroidota</taxon>
        <taxon>Sphingobacteriia</taxon>
        <taxon>Sphingobacteriales</taxon>
        <taxon>Sphingobacteriaceae</taxon>
        <taxon>Mucilaginibacter</taxon>
    </lineage>
</organism>
<reference evidence="5" key="1">
    <citation type="submission" date="2023-07" db="EMBL/GenBank/DDBJ databases">
        <title>Functional and genomic diversity of the sorghum phyllosphere microbiome.</title>
        <authorList>
            <person name="Shade A."/>
        </authorList>
    </citation>
    <scope>NUCLEOTIDE SEQUENCE [LARGE SCALE GENOMIC DNA]</scope>
    <source>
        <strain evidence="5">SORGH_AS_0422</strain>
    </source>
</reference>
<accession>A0ABU3GN92</accession>
<gene>
    <name evidence="4" type="ORF">QE417_000325</name>
</gene>
<dbReference type="RefSeq" id="WP_311947112.1">
    <property type="nucleotide sequence ID" value="NZ_JAVLVU010000001.1"/>
</dbReference>
<evidence type="ECO:0000313" key="5">
    <source>
        <dbReference type="Proteomes" id="UP001258315"/>
    </source>
</evidence>
<feature type="compositionally biased region" description="Polar residues" evidence="1">
    <location>
        <begin position="430"/>
        <end position="447"/>
    </location>
</feature>
<evidence type="ECO:0000259" key="3">
    <source>
        <dbReference type="PROSITE" id="PS51352"/>
    </source>
</evidence>
<sequence length="447" mass="50309">MKKITMLIVLALLCRNFYLFAQPNVPTAALKPGAKIPDLLFSELINYPPKSIQVSSFKGKLLILDFWATWCSSCLSYFPKTERLQKQFKGKLQILGVTNQSQAKIQAFFNSPSGKRYHFPTVVNDTQLEKLFPHQYLPHYVWIAPDGTFLLSTSGAIIDSAAIARYLEQGILPGKAKNDLDTKLPLFLTTQYPADNQLQYYSVLSKGHYYGLPTGNKFRRTKKVLHGRAVTNSTLFTIYKAAAFGLFEKIGESLIEKRILLEVRDLHALKGDKVKVTEHDHDYNFDIVLPVEQADSLFHSMLRTLNQYSPYEGRVETREVECLALVRSGEGADFATKGGKVHTFQPEKDSSLVNNLLISDFLAKANTIPGIKPYLIDSTGYTGKVDFRLNGPIRDLEKLRANLRPYGLDLVPAKRALKVFTLRDKITPGGETNQSSEQSQLISPRNK</sequence>
<name>A0ABU3GN92_9SPHI</name>
<dbReference type="InterPro" id="IPR036249">
    <property type="entry name" value="Thioredoxin-like_sf"/>
</dbReference>
<comment type="caution">
    <text evidence="4">The sequence shown here is derived from an EMBL/GenBank/DDBJ whole genome shotgun (WGS) entry which is preliminary data.</text>
</comment>
<evidence type="ECO:0000256" key="2">
    <source>
        <dbReference type="SAM" id="SignalP"/>
    </source>
</evidence>
<dbReference type="InterPro" id="IPR000866">
    <property type="entry name" value="AhpC/TSA"/>
</dbReference>
<protein>
    <submittedName>
        <fullName evidence="4">Thiol-disulfide isomerase/thioredoxin</fullName>
    </submittedName>
</protein>
<keyword evidence="4" id="KW-0413">Isomerase</keyword>
<feature type="domain" description="Thioredoxin" evidence="3">
    <location>
        <begin position="30"/>
        <end position="172"/>
    </location>
</feature>
<dbReference type="PANTHER" id="PTHR42852:SF13">
    <property type="entry name" value="PROTEIN DIPZ"/>
    <property type="match status" value="1"/>
</dbReference>
<feature type="chain" id="PRO_5045331917" evidence="2">
    <location>
        <begin position="22"/>
        <end position="447"/>
    </location>
</feature>
<evidence type="ECO:0000256" key="1">
    <source>
        <dbReference type="SAM" id="MobiDB-lite"/>
    </source>
</evidence>
<dbReference type="InterPro" id="IPR013766">
    <property type="entry name" value="Thioredoxin_domain"/>
</dbReference>
<proteinExistence type="predicted"/>
<dbReference type="SUPFAM" id="SSF52833">
    <property type="entry name" value="Thioredoxin-like"/>
    <property type="match status" value="1"/>
</dbReference>
<keyword evidence="5" id="KW-1185">Reference proteome</keyword>
<keyword evidence="2" id="KW-0732">Signal</keyword>
<feature type="region of interest" description="Disordered" evidence="1">
    <location>
        <begin position="427"/>
        <end position="447"/>
    </location>
</feature>
<feature type="signal peptide" evidence="2">
    <location>
        <begin position="1"/>
        <end position="21"/>
    </location>
</feature>
<dbReference type="Gene3D" id="3.40.30.10">
    <property type="entry name" value="Glutaredoxin"/>
    <property type="match status" value="1"/>
</dbReference>
<evidence type="ECO:0000313" key="4">
    <source>
        <dbReference type="EMBL" id="MDT3401253.1"/>
    </source>
</evidence>
<dbReference type="CDD" id="cd02966">
    <property type="entry name" value="TlpA_like_family"/>
    <property type="match status" value="1"/>
</dbReference>
<dbReference type="Pfam" id="PF00578">
    <property type="entry name" value="AhpC-TSA"/>
    <property type="match status" value="1"/>
</dbReference>
<dbReference type="InterPro" id="IPR050553">
    <property type="entry name" value="Thioredoxin_ResA/DsbE_sf"/>
</dbReference>
<dbReference type="PANTHER" id="PTHR42852">
    <property type="entry name" value="THIOL:DISULFIDE INTERCHANGE PROTEIN DSBE"/>
    <property type="match status" value="1"/>
</dbReference>